<dbReference type="Pfam" id="PF02627">
    <property type="entry name" value="CMD"/>
    <property type="match status" value="1"/>
</dbReference>
<protein>
    <submittedName>
        <fullName evidence="2">Alkylhydroperoxidase</fullName>
    </submittedName>
</protein>
<dbReference type="Gene3D" id="1.20.1290.10">
    <property type="entry name" value="AhpD-like"/>
    <property type="match status" value="1"/>
</dbReference>
<dbReference type="NCBIfam" id="TIGR00778">
    <property type="entry name" value="ahpD_dom"/>
    <property type="match status" value="1"/>
</dbReference>
<dbReference type="RefSeq" id="WP_039188036.1">
    <property type="nucleotide sequence ID" value="NZ_JAQRFV010000004.1"/>
</dbReference>
<reference evidence="2 3" key="1">
    <citation type="submission" date="2014-09" db="EMBL/GenBank/DDBJ databases">
        <title>Isolation and characterization of Aurantimonas altamirensis ON-56566 from clinical sample following a dog bite.</title>
        <authorList>
            <person name="Eshaghi A."/>
            <person name="Li A."/>
            <person name="Shahinas D."/>
            <person name="Bahn P."/>
            <person name="Kus J.V."/>
            <person name="Patel S.N."/>
        </authorList>
    </citation>
    <scope>NUCLEOTIDE SEQUENCE [LARGE SCALE GENOMIC DNA]</scope>
    <source>
        <strain evidence="2 3">ON-56566</strain>
    </source>
</reference>
<evidence type="ECO:0000259" key="1">
    <source>
        <dbReference type="Pfam" id="PF02627"/>
    </source>
</evidence>
<dbReference type="PANTHER" id="PTHR35446">
    <property type="entry name" value="SI:CH211-175M2.5"/>
    <property type="match status" value="1"/>
</dbReference>
<organism evidence="2 3">
    <name type="scientific">Aureimonas altamirensis</name>
    <dbReference type="NCBI Taxonomy" id="370622"/>
    <lineage>
        <taxon>Bacteria</taxon>
        <taxon>Pseudomonadati</taxon>
        <taxon>Pseudomonadota</taxon>
        <taxon>Alphaproteobacteria</taxon>
        <taxon>Hyphomicrobiales</taxon>
        <taxon>Aurantimonadaceae</taxon>
        <taxon>Aureimonas</taxon>
    </lineage>
</organism>
<proteinExistence type="predicted"/>
<dbReference type="InterPro" id="IPR010195">
    <property type="entry name" value="Uncharacterised_peroxidase-rel"/>
</dbReference>
<feature type="domain" description="Carboxymuconolactone decarboxylase-like" evidence="1">
    <location>
        <begin position="55"/>
        <end position="102"/>
    </location>
</feature>
<dbReference type="InterPro" id="IPR029032">
    <property type="entry name" value="AhpD-like"/>
</dbReference>
<evidence type="ECO:0000313" key="3">
    <source>
        <dbReference type="Proteomes" id="UP000030826"/>
    </source>
</evidence>
<dbReference type="PANTHER" id="PTHR35446:SF2">
    <property type="entry name" value="CARBOXYMUCONOLACTONE DECARBOXYLASE-LIKE DOMAIN-CONTAINING PROTEIN"/>
    <property type="match status" value="1"/>
</dbReference>
<dbReference type="STRING" id="370622.LA66_00700"/>
<dbReference type="OrthoDB" id="3667834at2"/>
<dbReference type="Proteomes" id="UP000030826">
    <property type="component" value="Unassembled WGS sequence"/>
</dbReference>
<keyword evidence="2" id="KW-0575">Peroxidase</keyword>
<evidence type="ECO:0000313" key="2">
    <source>
        <dbReference type="EMBL" id="KHJ55237.1"/>
    </source>
</evidence>
<sequence>MSRSLTDFTLDPVGWRPYVQPVSLDAATDAQKDALKVTPSNRKISDYVLVLAHDPEMLAERTPLFNDIMYAPGGLSRGERELGSLAASVLNHCIYCAYVHATRYIGETGQRAVVDAIYADKDKAALPDREQAILDYSVKLTRAPHDLSEADTQSLRDVGLSDLEILDLIHAVAIFGWANRLMHTLGEAIEG</sequence>
<dbReference type="AlphaFoldDB" id="A0A0B1Q8G9"/>
<dbReference type="SUPFAM" id="SSF69118">
    <property type="entry name" value="AhpD-like"/>
    <property type="match status" value="1"/>
</dbReference>
<dbReference type="InterPro" id="IPR003779">
    <property type="entry name" value="CMD-like"/>
</dbReference>
<gene>
    <name evidence="2" type="ORF">LA66_00700</name>
</gene>
<dbReference type="EMBL" id="JRFJ01000001">
    <property type="protein sequence ID" value="KHJ55237.1"/>
    <property type="molecule type" value="Genomic_DNA"/>
</dbReference>
<dbReference type="GO" id="GO:0051920">
    <property type="term" value="F:peroxiredoxin activity"/>
    <property type="evidence" value="ECO:0007669"/>
    <property type="project" value="InterPro"/>
</dbReference>
<keyword evidence="2" id="KW-0560">Oxidoreductase</keyword>
<accession>A0A0B1Q8G9</accession>
<dbReference type="NCBIfam" id="TIGR01926">
    <property type="entry name" value="peroxid_rel"/>
    <property type="match status" value="1"/>
</dbReference>
<name>A0A0B1Q8G9_9HYPH</name>
<comment type="caution">
    <text evidence="2">The sequence shown here is derived from an EMBL/GenBank/DDBJ whole genome shotgun (WGS) entry which is preliminary data.</text>
</comment>
<dbReference type="InterPro" id="IPR004675">
    <property type="entry name" value="AhpD_core"/>
</dbReference>